<evidence type="ECO:0000259" key="7">
    <source>
        <dbReference type="Pfam" id="PF19320"/>
    </source>
</evidence>
<evidence type="ECO:0000313" key="9">
    <source>
        <dbReference type="Proteomes" id="UP000031196"/>
    </source>
</evidence>
<evidence type="ECO:0000259" key="6">
    <source>
        <dbReference type="Pfam" id="PF17994"/>
    </source>
</evidence>
<dbReference type="PANTHER" id="PTHR43179:SF12">
    <property type="entry name" value="GALACTOFURANOSYLTRANSFERASE GLFT2"/>
    <property type="match status" value="1"/>
</dbReference>
<dbReference type="RefSeq" id="WP_043450709.1">
    <property type="nucleotide sequence ID" value="NZ_JWTB01000010.1"/>
</dbReference>
<evidence type="ECO:0000256" key="4">
    <source>
        <dbReference type="ARBA" id="ARBA00022679"/>
    </source>
</evidence>
<dbReference type="Gene3D" id="3.90.550.60">
    <property type="match status" value="1"/>
</dbReference>
<feature type="domain" description="Galactofuranosyltransferase GlfT2 N-terminal" evidence="6">
    <location>
        <begin position="75"/>
        <end position="192"/>
    </location>
</feature>
<feature type="region of interest" description="Disordered" evidence="5">
    <location>
        <begin position="1"/>
        <end position="20"/>
    </location>
</feature>
<feature type="region of interest" description="Disordered" evidence="5">
    <location>
        <begin position="54"/>
        <end position="77"/>
    </location>
</feature>
<gene>
    <name evidence="8" type="ORF">RM50_05425</name>
</gene>
<sequence>MSVPTDNKMKNTSRAKTAEARQAWQTLQRVILPSASQMDTVPLYMDMGTATGIQLPTAGDRDGKTAKPRTISSPTKEAHVEDFLSRHSTSVRSGERVSFGTYFNAFPASYWRRWTTVDTIRLQVRTQGTGSVIVYKSNARGSLQRVDTRRVEGNSESVFELSLAPFGDGGWYWFDLLAGTEPLIMLDAEWQGPAVEKTPGSVTLQITTLNKTDFCLNNLRLLADSEDALAHVQEILIVDQGTQKLSDAEGYDDVKRSLKGKLRIINQSNLGGSGGFARGMFEAVENGSDYALLMDDDVVVEPESIIRLLTFADRCKTPTLVGGHMFDLYNRTVLHTFGEVVNPYRFQPSLPSEDMILGHDFLSSNLRQTPWLHRRCDVDYNGWWMCLIPTEVIREIGLSLPLFIKWDDSEYGLRAKAAGYPTVSLPGSAVWHVSWIDKDDLVGWQAYFHARNRVVAALLHSPYEFGGRVIKESQYADVKHLVSMQYATAQGRQWALEDVLKGPEALPGLLSEKLPQIREMMSAHSDAVFRPDPEDFPAPKMDKPPRRGHGPSQPGKLTLLPWAAKTVVRQLASPVKGTSAERPQTTIAHQDNRWWRMAQYDSAVVSNAEGTGASWYRRNPKQLRKMLAESARLHSALLKEWPALSKKYKAAVSDLTSMESWRKTFEQHTQNEIK</sequence>
<name>A0A0B4DNZ3_PSEPS</name>
<protein>
    <submittedName>
        <fullName evidence="8">Glycosyl transferase</fullName>
    </submittedName>
</protein>
<dbReference type="AlphaFoldDB" id="A0A0B4DNZ3"/>
<reference evidence="8 9" key="1">
    <citation type="submission" date="2014-12" db="EMBL/GenBank/DDBJ databases">
        <title>Genome sequencing of Arthrobacter phenanthrenivorans SWC37.</title>
        <authorList>
            <person name="Tan P.W."/>
            <person name="Chan K.-G."/>
        </authorList>
    </citation>
    <scope>NUCLEOTIDE SEQUENCE [LARGE SCALE GENOMIC DNA]</scope>
    <source>
        <strain evidence="8 9">SWC37</strain>
    </source>
</reference>
<feature type="domain" description="Galactofuranosyltransferase-2 C-terminal" evidence="7">
    <location>
        <begin position="470"/>
        <end position="667"/>
    </location>
</feature>
<dbReference type="InterPro" id="IPR040492">
    <property type="entry name" value="GlfT2_N"/>
</dbReference>
<dbReference type="Proteomes" id="UP000031196">
    <property type="component" value="Unassembled WGS sequence"/>
</dbReference>
<evidence type="ECO:0000256" key="1">
    <source>
        <dbReference type="ARBA" id="ARBA00004776"/>
    </source>
</evidence>
<evidence type="ECO:0000313" key="8">
    <source>
        <dbReference type="EMBL" id="KIC68431.1"/>
    </source>
</evidence>
<comment type="pathway">
    <text evidence="1">Cell wall biogenesis; cell wall polysaccharide biosynthesis.</text>
</comment>
<comment type="caution">
    <text evidence="8">The sequence shown here is derived from an EMBL/GenBank/DDBJ whole genome shotgun (WGS) entry which is preliminary data.</text>
</comment>
<dbReference type="EMBL" id="JWTB01000010">
    <property type="protein sequence ID" value="KIC68431.1"/>
    <property type="molecule type" value="Genomic_DNA"/>
</dbReference>
<dbReference type="InterPro" id="IPR029044">
    <property type="entry name" value="Nucleotide-diphossugar_trans"/>
</dbReference>
<evidence type="ECO:0000256" key="2">
    <source>
        <dbReference type="ARBA" id="ARBA00006739"/>
    </source>
</evidence>
<evidence type="ECO:0000256" key="3">
    <source>
        <dbReference type="ARBA" id="ARBA00022676"/>
    </source>
</evidence>
<keyword evidence="3" id="KW-0328">Glycosyltransferase</keyword>
<accession>A0A0B4DNZ3</accession>
<dbReference type="GO" id="GO:0016757">
    <property type="term" value="F:glycosyltransferase activity"/>
    <property type="evidence" value="ECO:0007669"/>
    <property type="project" value="UniProtKB-KW"/>
</dbReference>
<dbReference type="OrthoDB" id="3225550at2"/>
<dbReference type="InterPro" id="IPR045699">
    <property type="entry name" value="GlfT2_C"/>
</dbReference>
<dbReference type="Pfam" id="PF17994">
    <property type="entry name" value="Glft2_N"/>
    <property type="match status" value="1"/>
</dbReference>
<proteinExistence type="inferred from homology"/>
<dbReference type="PANTHER" id="PTHR43179">
    <property type="entry name" value="RHAMNOSYLTRANSFERASE WBBL"/>
    <property type="match status" value="1"/>
</dbReference>
<organism evidence="8 9">
    <name type="scientific">Pseudarthrobacter phenanthrenivorans</name>
    <name type="common">Arthrobacter phenanthrenivorans</name>
    <dbReference type="NCBI Taxonomy" id="361575"/>
    <lineage>
        <taxon>Bacteria</taxon>
        <taxon>Bacillati</taxon>
        <taxon>Actinomycetota</taxon>
        <taxon>Actinomycetes</taxon>
        <taxon>Micrococcales</taxon>
        <taxon>Micrococcaceae</taxon>
        <taxon>Pseudarthrobacter</taxon>
    </lineage>
</organism>
<dbReference type="Pfam" id="PF13641">
    <property type="entry name" value="Glyco_tranf_2_3"/>
    <property type="match status" value="1"/>
</dbReference>
<evidence type="ECO:0000256" key="5">
    <source>
        <dbReference type="SAM" id="MobiDB-lite"/>
    </source>
</evidence>
<keyword evidence="4 8" id="KW-0808">Transferase</keyword>
<dbReference type="SUPFAM" id="SSF53448">
    <property type="entry name" value="Nucleotide-diphospho-sugar transferases"/>
    <property type="match status" value="1"/>
</dbReference>
<comment type="similarity">
    <text evidence="2">Belongs to the glycosyltransferase 2 family.</text>
</comment>
<feature type="region of interest" description="Disordered" evidence="5">
    <location>
        <begin position="529"/>
        <end position="555"/>
    </location>
</feature>
<dbReference type="Pfam" id="PF19320">
    <property type="entry name" value="GlfT2_domain3"/>
    <property type="match status" value="1"/>
</dbReference>